<evidence type="ECO:0000259" key="3">
    <source>
        <dbReference type="Pfam" id="PF25917"/>
    </source>
</evidence>
<evidence type="ECO:0000313" key="4">
    <source>
        <dbReference type="EMBL" id="ANJ68347.1"/>
    </source>
</evidence>
<evidence type="ECO:0000313" key="5">
    <source>
        <dbReference type="Proteomes" id="UP000078596"/>
    </source>
</evidence>
<dbReference type="PANTHER" id="PTHR30469">
    <property type="entry name" value="MULTIDRUG RESISTANCE PROTEIN MDTA"/>
    <property type="match status" value="1"/>
</dbReference>
<dbReference type="InterPro" id="IPR058624">
    <property type="entry name" value="MdtA-like_HH"/>
</dbReference>
<dbReference type="EMBL" id="CP016027">
    <property type="protein sequence ID" value="ANJ68347.1"/>
    <property type="molecule type" value="Genomic_DNA"/>
</dbReference>
<dbReference type="InterPro" id="IPR006143">
    <property type="entry name" value="RND_pump_MFP"/>
</dbReference>
<dbReference type="Pfam" id="PF25917">
    <property type="entry name" value="BSH_RND"/>
    <property type="match status" value="1"/>
</dbReference>
<dbReference type="InterPro" id="IPR058625">
    <property type="entry name" value="MdtA-like_BSH"/>
</dbReference>
<dbReference type="NCBIfam" id="TIGR01730">
    <property type="entry name" value="RND_mfp"/>
    <property type="match status" value="1"/>
</dbReference>
<dbReference type="Pfam" id="PF25876">
    <property type="entry name" value="HH_MFP_RND"/>
    <property type="match status" value="1"/>
</dbReference>
<dbReference type="Gene3D" id="2.40.420.20">
    <property type="match status" value="1"/>
</dbReference>
<feature type="domain" description="Multidrug resistance protein MdtA-like barrel-sandwich hybrid" evidence="3">
    <location>
        <begin position="65"/>
        <end position="196"/>
    </location>
</feature>
<dbReference type="GO" id="GO:0015562">
    <property type="term" value="F:efflux transmembrane transporter activity"/>
    <property type="evidence" value="ECO:0007669"/>
    <property type="project" value="TreeGrafter"/>
</dbReference>
<dbReference type="STRING" id="1860122.A9404_07345"/>
<comment type="similarity">
    <text evidence="1">Belongs to the membrane fusion protein (MFP) (TC 8.A.1) family.</text>
</comment>
<accession>A0A191ZKH1</accession>
<dbReference type="Gene3D" id="2.40.30.170">
    <property type="match status" value="1"/>
</dbReference>
<dbReference type="Proteomes" id="UP000078596">
    <property type="component" value="Chromosome"/>
</dbReference>
<dbReference type="GO" id="GO:1990281">
    <property type="term" value="C:efflux pump complex"/>
    <property type="evidence" value="ECO:0007669"/>
    <property type="project" value="TreeGrafter"/>
</dbReference>
<dbReference type="SUPFAM" id="SSF111369">
    <property type="entry name" value="HlyD-like secretion proteins"/>
    <property type="match status" value="1"/>
</dbReference>
<dbReference type="Gene3D" id="1.10.287.470">
    <property type="entry name" value="Helix hairpin bin"/>
    <property type="match status" value="1"/>
</dbReference>
<feature type="domain" description="Multidrug resistance protein MdtA-like alpha-helical hairpin" evidence="2">
    <location>
        <begin position="104"/>
        <end position="170"/>
    </location>
</feature>
<evidence type="ECO:0000256" key="1">
    <source>
        <dbReference type="ARBA" id="ARBA00009477"/>
    </source>
</evidence>
<sequence>MPSAPWRRVLLALLAIGVSGCQDRAAQTGSDLPPLIVRTAPIQAGTLAQPDLTGTVVAQIQSALGFQVSGRIAARLVDRGQAVSAGTVLARLDPDELTARVNASEAQWQQISAQVRFAQQNYDRLKSLLARKLASQQDFDQASSMLKAAQAGEHAARAQLDQARLSLGYATLKAPFDGVVTAIRADRGDMVSSGQPVLTLAASGPRQVLVDVPAQRLDALPKTAEALPYGRTDTLTATYFSTEGAADPKTRTWAVRYQLADQANVRLGQTVTLHFPAQSVRKTVPIAAIQGEGQQGVVFVVRDGKVHRTPVTVIQLEADRAVIDTPLPVGTPVVAVGINRLHDGEAVRVQPGLGA</sequence>
<dbReference type="AlphaFoldDB" id="A0A191ZKH1"/>
<dbReference type="Gene3D" id="2.40.50.100">
    <property type="match status" value="1"/>
</dbReference>
<proteinExistence type="inferred from homology"/>
<organism evidence="4 5">
    <name type="scientific">Halothiobacillus diazotrophicus</name>
    <dbReference type="NCBI Taxonomy" id="1860122"/>
    <lineage>
        <taxon>Bacteria</taxon>
        <taxon>Pseudomonadati</taxon>
        <taxon>Pseudomonadota</taxon>
        <taxon>Gammaproteobacteria</taxon>
        <taxon>Chromatiales</taxon>
        <taxon>Halothiobacillaceae</taxon>
        <taxon>Halothiobacillus</taxon>
    </lineage>
</organism>
<reference evidence="4 5" key="1">
    <citation type="submission" date="2016-06" db="EMBL/GenBank/DDBJ databases">
        <title>Insight into the functional genes involving in sulfur oxidation in Pearl River water.</title>
        <authorList>
            <person name="Luo J."/>
            <person name="Tan X."/>
            <person name="Lin W."/>
        </authorList>
    </citation>
    <scope>NUCLEOTIDE SEQUENCE [LARGE SCALE GENOMIC DNA]</scope>
    <source>
        <strain evidence="4 5">LS2</strain>
    </source>
</reference>
<dbReference type="KEGG" id="haz:A9404_07345"/>
<protein>
    <submittedName>
        <fullName evidence="4">Uncharacterized protein</fullName>
    </submittedName>
</protein>
<evidence type="ECO:0000259" key="2">
    <source>
        <dbReference type="Pfam" id="PF25876"/>
    </source>
</evidence>
<dbReference type="PROSITE" id="PS51257">
    <property type="entry name" value="PROKAR_LIPOPROTEIN"/>
    <property type="match status" value="1"/>
</dbReference>
<dbReference type="PANTHER" id="PTHR30469:SF15">
    <property type="entry name" value="HLYD FAMILY OF SECRETION PROTEINS"/>
    <property type="match status" value="1"/>
</dbReference>
<name>A0A191ZKH1_9GAMM</name>
<keyword evidence="5" id="KW-1185">Reference proteome</keyword>
<gene>
    <name evidence="4" type="ORF">A9404_07345</name>
</gene>